<dbReference type="Gene3D" id="2.60.40.10">
    <property type="entry name" value="Immunoglobulins"/>
    <property type="match status" value="1"/>
</dbReference>
<dbReference type="AlphaFoldDB" id="A0A286G5F3"/>
<name>A0A286G5F3_9BACT</name>
<dbReference type="InterPro" id="IPR013783">
    <property type="entry name" value="Ig-like_fold"/>
</dbReference>
<feature type="transmembrane region" description="Helical" evidence="2">
    <location>
        <begin position="248"/>
        <end position="267"/>
    </location>
</feature>
<evidence type="ECO:0000313" key="4">
    <source>
        <dbReference type="Proteomes" id="UP000219452"/>
    </source>
</evidence>
<feature type="compositionally biased region" description="Basic residues" evidence="1">
    <location>
        <begin position="357"/>
        <end position="366"/>
    </location>
</feature>
<evidence type="ECO:0000313" key="3">
    <source>
        <dbReference type="EMBL" id="SOD90456.1"/>
    </source>
</evidence>
<keyword evidence="4" id="KW-1185">Reference proteome</keyword>
<accession>A0A286G5F3</accession>
<feature type="compositionally biased region" description="Basic and acidic residues" evidence="1">
    <location>
        <begin position="384"/>
        <end position="393"/>
    </location>
</feature>
<sequence>MPFRYPSATIIRSYHFRDREYTFPVESTVGPEEGAGQLLIDVSPGYLLVTSAETTPKSSQTLHYVLQSDGSYLARATLTLVATGSGLINGRVTLRDPTNEVLILNVAIETQLFTSHSAITFPQTEPQESGSINLTIIQQGAHTPIVLSIDNPQQFSLATAGKNPHHTANLTLIPAFEGSTICVRYTPGRAGQHTARLLIQTPYTTRTLPLRGQASGWLGWVGLSEWPGRRILNDSSVGQSSSRVSQKLGLLLLFTLAGLAGIAYLYWNPLGASRQPLPSAVDSEIASSASRTVSDSVSASRVPPGGHLHTPTERNRTQQQADQRTDLTRRPTPQDSEQKSVTEMRKGSGHDLAKVSHSVRKRKPRVFRLAPDSITNQNEESDLEKELNQKKNR</sequence>
<proteinExistence type="predicted"/>
<keyword evidence="2" id="KW-0472">Membrane</keyword>
<keyword evidence="2" id="KW-1133">Transmembrane helix</keyword>
<evidence type="ECO:0000256" key="2">
    <source>
        <dbReference type="SAM" id="Phobius"/>
    </source>
</evidence>
<dbReference type="OrthoDB" id="966184at2"/>
<protein>
    <submittedName>
        <fullName evidence="3">Uncharacterized protein</fullName>
    </submittedName>
</protein>
<dbReference type="Proteomes" id="UP000219452">
    <property type="component" value="Unassembled WGS sequence"/>
</dbReference>
<feature type="compositionally biased region" description="Low complexity" evidence="1">
    <location>
        <begin position="288"/>
        <end position="302"/>
    </location>
</feature>
<dbReference type="EMBL" id="OCNH01000002">
    <property type="protein sequence ID" value="SOD90456.1"/>
    <property type="molecule type" value="Genomic_DNA"/>
</dbReference>
<evidence type="ECO:0000256" key="1">
    <source>
        <dbReference type="SAM" id="MobiDB-lite"/>
    </source>
</evidence>
<reference evidence="4" key="1">
    <citation type="submission" date="2017-09" db="EMBL/GenBank/DDBJ databases">
        <authorList>
            <person name="Varghese N."/>
            <person name="Submissions S."/>
        </authorList>
    </citation>
    <scope>NUCLEOTIDE SEQUENCE [LARGE SCALE GENOMIC DNA]</scope>
    <source>
        <strain evidence="4">DSM 29961</strain>
    </source>
</reference>
<keyword evidence="2" id="KW-0812">Transmembrane</keyword>
<dbReference type="RefSeq" id="WP_097126957.1">
    <property type="nucleotide sequence ID" value="NZ_OCNH01000002.1"/>
</dbReference>
<feature type="compositionally biased region" description="Basic and acidic residues" evidence="1">
    <location>
        <begin position="336"/>
        <end position="354"/>
    </location>
</feature>
<feature type="region of interest" description="Disordered" evidence="1">
    <location>
        <begin position="288"/>
        <end position="393"/>
    </location>
</feature>
<organism evidence="3 4">
    <name type="scientific">Spirosoma fluviale</name>
    <dbReference type="NCBI Taxonomy" id="1597977"/>
    <lineage>
        <taxon>Bacteria</taxon>
        <taxon>Pseudomonadati</taxon>
        <taxon>Bacteroidota</taxon>
        <taxon>Cytophagia</taxon>
        <taxon>Cytophagales</taxon>
        <taxon>Cytophagaceae</taxon>
        <taxon>Spirosoma</taxon>
    </lineage>
</organism>
<gene>
    <name evidence="3" type="ORF">SAMN06269250_3428</name>
</gene>